<organism evidence="4 5">
    <name type="scientific">Macrostomum lignano</name>
    <dbReference type="NCBI Taxonomy" id="282301"/>
    <lineage>
        <taxon>Eukaryota</taxon>
        <taxon>Metazoa</taxon>
        <taxon>Spiralia</taxon>
        <taxon>Lophotrochozoa</taxon>
        <taxon>Platyhelminthes</taxon>
        <taxon>Rhabditophora</taxon>
        <taxon>Macrostomorpha</taxon>
        <taxon>Macrostomida</taxon>
        <taxon>Macrostomidae</taxon>
        <taxon>Macrostomum</taxon>
    </lineage>
</organism>
<dbReference type="Proteomes" id="UP000215902">
    <property type="component" value="Unassembled WGS sequence"/>
</dbReference>
<gene>
    <name evidence="4" type="ORF">BOX15_Mlig009879g2</name>
</gene>
<dbReference type="PANTHER" id="PTHR21184">
    <property type="entry name" value="MENORIN (DENDRITIC BRANCHING PROTEIN)"/>
    <property type="match status" value="1"/>
</dbReference>
<sequence length="570" mass="61576">MAYAAGQRPQFVANPLNPVSYLQLFPRSTQKYIVCYMLFWVFVGLYFIYTGLAVYLFKMAYSSVFEVKPKQMHDILSYFPEVKDGATKITWSHATNSKKLLHDALNGPNRVMVLESDVLMKGAGTSQQELLPIMAHPPDTDSDLTFDEYLATVAASNSTVGIKLDFKAIEVVELCLQRVARVADRLPGPVIVNADILRGPGAPADKEPIDHRRFLRFHSELTPRALLSVGWTTGYSARDIGNRRYGWEHVVPMWELVTSMREKSSSASAPSAVTFPVRASLLSDSLAQLCWLVEACDAGGGATASLTVWMAKAPGEPQPEAAVLRRYRTELGSRRLFVDLPGLDVSSIAARNASLTSSPTPPAAAATRRLSNATLVPLQPADWTIVAFPPRVSVGLGRACVATRASRLSLQSRDTPSAPTALAPLRLVGDAQFGAGPMAPAAGVAIGLMDGGIRVHIDVTVGSVSIVEFDIDGSTERQRRRAELSTRRTRSGGEVWYSLEHRPDSLTVEVAFPDQSGALSDSSLKLSLTGLLESRRNSAYAPLVTLGGGSKGGKKQPLAIMALCHLSLTT</sequence>
<keyword evidence="5" id="KW-1185">Reference proteome</keyword>
<dbReference type="OrthoDB" id="6285588at2759"/>
<keyword evidence="2" id="KW-1133">Transmembrane helix</keyword>
<comment type="similarity">
    <text evidence="1">Belongs to the menorin family.</text>
</comment>
<proteinExistence type="inferred from homology"/>
<dbReference type="STRING" id="282301.A0A267DCW7"/>
<feature type="transmembrane region" description="Helical" evidence="2">
    <location>
        <begin position="33"/>
        <end position="57"/>
    </location>
</feature>
<comment type="caution">
    <text evidence="4">The sequence shown here is derived from an EMBL/GenBank/DDBJ whole genome shotgun (WGS) entry which is preliminary data.</text>
</comment>
<evidence type="ECO:0000313" key="4">
    <source>
        <dbReference type="EMBL" id="PAA47111.1"/>
    </source>
</evidence>
<dbReference type="EMBL" id="NIVC01004570">
    <property type="protein sequence ID" value="PAA47111.1"/>
    <property type="molecule type" value="Genomic_DNA"/>
</dbReference>
<dbReference type="Pfam" id="PF10223">
    <property type="entry name" value="Menorin_N"/>
    <property type="match status" value="1"/>
</dbReference>
<accession>A0A267DCW7</accession>
<reference evidence="4 5" key="1">
    <citation type="submission" date="2017-06" db="EMBL/GenBank/DDBJ databases">
        <title>A platform for efficient transgenesis in Macrostomum lignano, a flatworm model organism for stem cell research.</title>
        <authorList>
            <person name="Berezikov E."/>
        </authorList>
    </citation>
    <scope>NUCLEOTIDE SEQUENCE [LARGE SCALE GENOMIC DNA]</scope>
    <source>
        <strain evidence="4">DV1</strain>
        <tissue evidence="4">Whole organism</tissue>
    </source>
</reference>
<evidence type="ECO:0000313" key="5">
    <source>
        <dbReference type="Proteomes" id="UP000215902"/>
    </source>
</evidence>
<evidence type="ECO:0000259" key="3">
    <source>
        <dbReference type="Pfam" id="PF10223"/>
    </source>
</evidence>
<name>A0A267DCW7_9PLAT</name>
<evidence type="ECO:0000256" key="1">
    <source>
        <dbReference type="ARBA" id="ARBA00044953"/>
    </source>
</evidence>
<keyword evidence="2" id="KW-0472">Membrane</keyword>
<keyword evidence="2" id="KW-0812">Transmembrane</keyword>
<dbReference type="InterPro" id="IPR019356">
    <property type="entry name" value="Menorin_dom"/>
</dbReference>
<protein>
    <recommendedName>
        <fullName evidence="3">Menorin-like domain-containing protein</fullName>
    </recommendedName>
</protein>
<dbReference type="GO" id="GO:0005615">
    <property type="term" value="C:extracellular space"/>
    <property type="evidence" value="ECO:0007669"/>
    <property type="project" value="TreeGrafter"/>
</dbReference>
<evidence type="ECO:0000256" key="2">
    <source>
        <dbReference type="SAM" id="Phobius"/>
    </source>
</evidence>
<feature type="domain" description="Menorin-like" evidence="3">
    <location>
        <begin position="86"/>
        <end position="341"/>
    </location>
</feature>
<dbReference type="AlphaFoldDB" id="A0A267DCW7"/>
<dbReference type="PANTHER" id="PTHR21184:SF6">
    <property type="entry name" value="CONSERVED PLASMA MEMBRANE PROTEIN"/>
    <property type="match status" value="1"/>
</dbReference>